<dbReference type="FunFam" id="3.40.50.300:FF:001376">
    <property type="entry name" value="tRNA modification GTPase MnmE"/>
    <property type="match status" value="1"/>
</dbReference>
<keyword evidence="9 10" id="KW-0342">GTP-binding</keyword>
<reference evidence="13 14" key="1">
    <citation type="submission" date="2017-08" db="EMBL/GenBank/DDBJ databases">
        <title>Pusillimonas indicus sp. nov., a member of the family Alcaligenaceae isolated from surface seawater.</title>
        <authorList>
            <person name="Li J."/>
        </authorList>
    </citation>
    <scope>NUCLEOTIDE SEQUENCE [LARGE SCALE GENOMIC DNA]</scope>
    <source>
        <strain evidence="13 14">L52-1-41</strain>
    </source>
</reference>
<dbReference type="InterPro" id="IPR004520">
    <property type="entry name" value="GTPase_MnmE"/>
</dbReference>
<evidence type="ECO:0000256" key="10">
    <source>
        <dbReference type="HAMAP-Rule" id="MF_00379"/>
    </source>
</evidence>
<dbReference type="CDD" id="cd04164">
    <property type="entry name" value="trmE"/>
    <property type="match status" value="1"/>
</dbReference>
<dbReference type="GO" id="GO:0030488">
    <property type="term" value="P:tRNA methylation"/>
    <property type="evidence" value="ECO:0007669"/>
    <property type="project" value="TreeGrafter"/>
</dbReference>
<dbReference type="InterPro" id="IPR025867">
    <property type="entry name" value="MnmE_helical"/>
</dbReference>
<evidence type="ECO:0000313" key="14">
    <source>
        <dbReference type="Proteomes" id="UP000266206"/>
    </source>
</evidence>
<dbReference type="NCBIfam" id="TIGR00450">
    <property type="entry name" value="mnmE_trmE_thdF"/>
    <property type="match status" value="1"/>
</dbReference>
<proteinExistence type="inferred from homology"/>
<dbReference type="Proteomes" id="UP000266206">
    <property type="component" value="Unassembled WGS sequence"/>
</dbReference>
<name>A0A3A1YYE9_9BURK</name>
<dbReference type="InterPro" id="IPR006073">
    <property type="entry name" value="GTP-bd"/>
</dbReference>
<evidence type="ECO:0000259" key="12">
    <source>
        <dbReference type="PROSITE" id="PS51709"/>
    </source>
</evidence>
<evidence type="ECO:0000256" key="2">
    <source>
        <dbReference type="ARBA" id="ARBA00022490"/>
    </source>
</evidence>
<feature type="binding site" evidence="10">
    <location>
        <position position="235"/>
    </location>
    <ligand>
        <name>Mg(2+)</name>
        <dbReference type="ChEBI" id="CHEBI:18420"/>
    </ligand>
</feature>
<feature type="binding site" evidence="10">
    <location>
        <position position="250"/>
    </location>
    <ligand>
        <name>K(+)</name>
        <dbReference type="ChEBI" id="CHEBI:29103"/>
    </ligand>
</feature>
<keyword evidence="3 10" id="KW-0819">tRNA processing</keyword>
<dbReference type="SUPFAM" id="SSF52540">
    <property type="entry name" value="P-loop containing nucleoside triphosphate hydrolases"/>
    <property type="match status" value="1"/>
</dbReference>
<dbReference type="PANTHER" id="PTHR42714">
    <property type="entry name" value="TRNA MODIFICATION GTPASE GTPBP3"/>
    <property type="match status" value="1"/>
</dbReference>
<sequence length="461" mass="50029">MTARAYDPIIAIATAPGRGGIGVIRISGRDLAALGERLFTTALKPRHAHYLDFNDENGTAIDKGIALFFPGPHSYTGEDVLELQGHGGPAVLRRLLTHCLETGKDLGLRLAEPGEFTQRAFLNSRMDLAQAEAVADLIEASSDAAARSAMASLSGAFSQQVHALDDQVVHLRMLVEATLDFPEEEIDFLEKYQARETLASLQQDLDKILAQAQQGQILREGLHVVLAGQPNVGKSSLLNALAGDEVAIVTPIAGTTRDRVIQQIHIEGVPLHIIDTAGLRETEDTVESIGIARSWAEIEKANVVLHLQDIRAQNDKLDSAIAERLPKHIPVLTVFNKLDLAQGELEQTASAPEQTESQNVLFISAKTGEGLDALRTRLLDIAGWSPATESPWLARERHVRALEEAAIHLQQAADHAAHNDQVLDLFAEELRLAHEALCSITGQFTSDDLLGEIFSSFCIGK</sequence>
<dbReference type="Pfam" id="PF10396">
    <property type="entry name" value="TrmE_N"/>
    <property type="match status" value="1"/>
</dbReference>
<feature type="binding site" evidence="10">
    <location>
        <position position="255"/>
    </location>
    <ligand>
        <name>K(+)</name>
        <dbReference type="ChEBI" id="CHEBI:29103"/>
    </ligand>
</feature>
<evidence type="ECO:0000256" key="7">
    <source>
        <dbReference type="ARBA" id="ARBA00022842"/>
    </source>
</evidence>
<dbReference type="Gene3D" id="3.30.1360.120">
    <property type="entry name" value="Probable tRNA modification gtpase trme, domain 1"/>
    <property type="match status" value="1"/>
</dbReference>
<dbReference type="Pfam" id="PF12631">
    <property type="entry name" value="MnmE_helical"/>
    <property type="match status" value="1"/>
</dbReference>
<feature type="binding site" evidence="10">
    <location>
        <begin position="231"/>
        <end position="236"/>
    </location>
    <ligand>
        <name>GTP</name>
        <dbReference type="ChEBI" id="CHEBI:37565"/>
    </ligand>
</feature>
<dbReference type="GO" id="GO:0005525">
    <property type="term" value="F:GTP binding"/>
    <property type="evidence" value="ECO:0007669"/>
    <property type="project" value="UniProtKB-UniRule"/>
</dbReference>
<feature type="binding site" evidence="10">
    <location>
        <position position="125"/>
    </location>
    <ligand>
        <name>(6S)-5-formyl-5,6,7,8-tetrahydrofolate</name>
        <dbReference type="ChEBI" id="CHEBI:57457"/>
    </ligand>
</feature>
<comment type="cofactor">
    <cofactor evidence="10">
        <name>K(+)</name>
        <dbReference type="ChEBI" id="CHEBI:29103"/>
    </cofactor>
    <text evidence="10">Binds 1 potassium ion per subunit.</text>
</comment>
<dbReference type="PROSITE" id="PS51709">
    <property type="entry name" value="G_TRME"/>
    <property type="match status" value="1"/>
</dbReference>
<keyword evidence="5 10" id="KW-0547">Nucleotide-binding</keyword>
<evidence type="ECO:0000256" key="8">
    <source>
        <dbReference type="ARBA" id="ARBA00022958"/>
    </source>
</evidence>
<comment type="subcellular location">
    <subcellularLocation>
        <location evidence="10">Cytoplasm</location>
    </subcellularLocation>
</comment>
<dbReference type="InterPro" id="IPR005225">
    <property type="entry name" value="Small_GTP-bd"/>
</dbReference>
<comment type="similarity">
    <text evidence="1 10 11">Belongs to the TRAFAC class TrmE-Era-EngA-EngB-Septin-like GTPase superfamily. TrmE GTPase family.</text>
</comment>
<dbReference type="EC" id="3.6.-.-" evidence="10"/>
<evidence type="ECO:0000256" key="11">
    <source>
        <dbReference type="RuleBase" id="RU003313"/>
    </source>
</evidence>
<evidence type="ECO:0000313" key="13">
    <source>
        <dbReference type="EMBL" id="RIY42566.1"/>
    </source>
</evidence>
<keyword evidence="8 10" id="KW-0630">Potassium</keyword>
<evidence type="ECO:0000256" key="4">
    <source>
        <dbReference type="ARBA" id="ARBA00022723"/>
    </source>
</evidence>
<dbReference type="NCBIfam" id="NF003661">
    <property type="entry name" value="PRK05291.1-3"/>
    <property type="match status" value="1"/>
</dbReference>
<comment type="caution">
    <text evidence="10">Lacks conserved residue(s) required for the propagation of feature annotation.</text>
</comment>
<dbReference type="OrthoDB" id="9805918at2"/>
<dbReference type="GO" id="GO:0005829">
    <property type="term" value="C:cytosol"/>
    <property type="evidence" value="ECO:0007669"/>
    <property type="project" value="TreeGrafter"/>
</dbReference>
<dbReference type="HAMAP" id="MF_00379">
    <property type="entry name" value="GTPase_MnmE"/>
    <property type="match status" value="1"/>
</dbReference>
<organism evidence="13 14">
    <name type="scientific">Neopusillimonas maritima</name>
    <dbReference type="NCBI Taxonomy" id="2026239"/>
    <lineage>
        <taxon>Bacteria</taxon>
        <taxon>Pseudomonadati</taxon>
        <taxon>Pseudomonadota</taxon>
        <taxon>Betaproteobacteria</taxon>
        <taxon>Burkholderiales</taxon>
        <taxon>Alcaligenaceae</taxon>
        <taxon>Neopusillimonas</taxon>
    </lineage>
</organism>
<feature type="domain" description="TrmE-type G" evidence="12">
    <location>
        <begin position="221"/>
        <end position="383"/>
    </location>
</feature>
<evidence type="ECO:0000256" key="5">
    <source>
        <dbReference type="ARBA" id="ARBA00022741"/>
    </source>
</evidence>
<dbReference type="InterPro" id="IPR027266">
    <property type="entry name" value="TrmE/GcvT-like"/>
</dbReference>
<feature type="binding site" evidence="10">
    <location>
        <begin position="275"/>
        <end position="278"/>
    </location>
    <ligand>
        <name>GTP</name>
        <dbReference type="ChEBI" id="CHEBI:37565"/>
    </ligand>
</feature>
<gene>
    <name evidence="10" type="primary">mnmE</name>
    <name evidence="10" type="synonym">trmE</name>
    <name evidence="13" type="ORF">CJP73_03855</name>
</gene>
<dbReference type="InterPro" id="IPR027368">
    <property type="entry name" value="MnmE_dom2"/>
</dbReference>
<keyword evidence="7 10" id="KW-0460">Magnesium</keyword>
<dbReference type="PANTHER" id="PTHR42714:SF2">
    <property type="entry name" value="TRNA MODIFICATION GTPASE GTPBP3, MITOCHONDRIAL"/>
    <property type="match status" value="1"/>
</dbReference>
<dbReference type="Gene3D" id="1.20.120.430">
    <property type="entry name" value="tRNA modification GTPase MnmE domain 2"/>
    <property type="match status" value="1"/>
</dbReference>
<dbReference type="GO" id="GO:0002098">
    <property type="term" value="P:tRNA wobble uridine modification"/>
    <property type="evidence" value="ECO:0007669"/>
    <property type="project" value="TreeGrafter"/>
</dbReference>
<dbReference type="InterPro" id="IPR031168">
    <property type="entry name" value="G_TrmE"/>
</dbReference>
<evidence type="ECO:0000256" key="3">
    <source>
        <dbReference type="ARBA" id="ARBA00022694"/>
    </source>
</evidence>
<dbReference type="GO" id="GO:0003924">
    <property type="term" value="F:GTPase activity"/>
    <property type="evidence" value="ECO:0007669"/>
    <property type="project" value="UniProtKB-UniRule"/>
</dbReference>
<dbReference type="InterPro" id="IPR018948">
    <property type="entry name" value="GTP-bd_TrmE_N"/>
</dbReference>
<evidence type="ECO:0000256" key="9">
    <source>
        <dbReference type="ARBA" id="ARBA00023134"/>
    </source>
</evidence>
<dbReference type="NCBIfam" id="TIGR00231">
    <property type="entry name" value="small_GTP"/>
    <property type="match status" value="1"/>
</dbReference>
<feature type="binding site" evidence="10">
    <location>
        <begin position="250"/>
        <end position="256"/>
    </location>
    <ligand>
        <name>GTP</name>
        <dbReference type="ChEBI" id="CHEBI:37565"/>
    </ligand>
</feature>
<dbReference type="SUPFAM" id="SSF116878">
    <property type="entry name" value="TrmE connector domain"/>
    <property type="match status" value="1"/>
</dbReference>
<keyword evidence="6 10" id="KW-0378">Hydrolase</keyword>
<feature type="binding site" evidence="10">
    <location>
        <position position="256"/>
    </location>
    <ligand>
        <name>Mg(2+)</name>
        <dbReference type="ChEBI" id="CHEBI:18420"/>
    </ligand>
</feature>
<keyword evidence="4 10" id="KW-0479">Metal-binding</keyword>
<dbReference type="EMBL" id="NQYH01000001">
    <property type="protein sequence ID" value="RIY42566.1"/>
    <property type="molecule type" value="Genomic_DNA"/>
</dbReference>
<accession>A0A3A1YYE9</accession>
<evidence type="ECO:0000256" key="1">
    <source>
        <dbReference type="ARBA" id="ARBA00011043"/>
    </source>
</evidence>
<comment type="function">
    <text evidence="10">Exhibits a very high intrinsic GTPase hydrolysis rate. Involved in the addition of a carboxymethylaminomethyl (cmnm) group at the wobble position (U34) of certain tRNAs, forming tRNA-cmnm(5)s(2)U34.</text>
</comment>
<comment type="caution">
    <text evidence="13">The sequence shown here is derived from an EMBL/GenBank/DDBJ whole genome shotgun (WGS) entry which is preliminary data.</text>
</comment>
<dbReference type="InterPro" id="IPR027417">
    <property type="entry name" value="P-loop_NTPase"/>
</dbReference>
<dbReference type="PRINTS" id="PR00449">
    <property type="entry name" value="RASTRNSFRMNG"/>
</dbReference>
<feature type="binding site" evidence="10">
    <location>
        <position position="461"/>
    </location>
    <ligand>
        <name>(6S)-5-formyl-5,6,7,8-tetrahydrofolate</name>
        <dbReference type="ChEBI" id="CHEBI:57457"/>
    </ligand>
</feature>
<feature type="binding site" evidence="10">
    <location>
        <position position="25"/>
    </location>
    <ligand>
        <name>(6S)-5-formyl-5,6,7,8-tetrahydrofolate</name>
        <dbReference type="ChEBI" id="CHEBI:57457"/>
    </ligand>
</feature>
<dbReference type="Pfam" id="PF01926">
    <property type="entry name" value="MMR_HSR1"/>
    <property type="match status" value="1"/>
</dbReference>
<dbReference type="RefSeq" id="WP_119515496.1">
    <property type="nucleotide sequence ID" value="NZ_NQYH01000001.1"/>
</dbReference>
<keyword evidence="2 10" id="KW-0963">Cytoplasm</keyword>
<evidence type="ECO:0000256" key="6">
    <source>
        <dbReference type="ARBA" id="ARBA00022801"/>
    </source>
</evidence>
<feature type="binding site" evidence="10">
    <location>
        <position position="82"/>
    </location>
    <ligand>
        <name>(6S)-5-formyl-5,6,7,8-tetrahydrofolate</name>
        <dbReference type="ChEBI" id="CHEBI:57457"/>
    </ligand>
</feature>
<dbReference type="CDD" id="cd14858">
    <property type="entry name" value="TrmE_N"/>
    <property type="match status" value="1"/>
</dbReference>
<comment type="subunit">
    <text evidence="10">Homodimer. Heterotetramer of two MnmE and two MnmG subunits.</text>
</comment>
<feature type="binding site" evidence="10">
    <location>
        <position position="252"/>
    </location>
    <ligand>
        <name>K(+)</name>
        <dbReference type="ChEBI" id="CHEBI:29103"/>
    </ligand>
</feature>
<protein>
    <recommendedName>
        <fullName evidence="10">tRNA modification GTPase MnmE</fullName>
        <ecNumber evidence="10">3.6.-.-</ecNumber>
    </recommendedName>
</protein>
<dbReference type="AlphaFoldDB" id="A0A3A1YYE9"/>
<feature type="binding site" evidence="10">
    <location>
        <position position="231"/>
    </location>
    <ligand>
        <name>K(+)</name>
        <dbReference type="ChEBI" id="CHEBI:29103"/>
    </ligand>
</feature>
<dbReference type="GO" id="GO:0046872">
    <property type="term" value="F:metal ion binding"/>
    <property type="evidence" value="ECO:0007669"/>
    <property type="project" value="UniProtKB-KW"/>
</dbReference>
<dbReference type="Gene3D" id="3.40.50.300">
    <property type="entry name" value="P-loop containing nucleotide triphosphate hydrolases"/>
    <property type="match status" value="1"/>
</dbReference>